<dbReference type="Proteomes" id="UP001236748">
    <property type="component" value="Chromosome"/>
</dbReference>
<dbReference type="Pfam" id="PF03513">
    <property type="entry name" value="Cloacin_immun"/>
    <property type="match status" value="1"/>
</dbReference>
<evidence type="ECO:0000313" key="1">
    <source>
        <dbReference type="EMBL" id="WLH06128.1"/>
    </source>
</evidence>
<dbReference type="EMBL" id="CP117450">
    <property type="protein sequence ID" value="WLH06128.1"/>
    <property type="molecule type" value="Genomic_DNA"/>
</dbReference>
<dbReference type="InterPro" id="IPR036528">
    <property type="entry name" value="Cloacn_immnty_sf"/>
</dbReference>
<proteinExistence type="predicted"/>
<dbReference type="RefSeq" id="WP_238343905.1">
    <property type="nucleotide sequence ID" value="NZ_CP117450.1"/>
</dbReference>
<gene>
    <name evidence="1" type="ORF">PSH67_25415</name>
</gene>
<name>A0ABY9FS56_9PSED</name>
<accession>A0ABY9FS56</accession>
<sequence length="121" mass="13459">MKAEEYPTEIADPDSVFKALGLGEETAIYADVFNVQPTWTTIIQPYFQHIIEPDRFDHQIFFRYLGVWPPTTTQTAGNTHRLINLTHPAFASLPAPPINTRFPGSVISNTCSAHAEGSSLN</sequence>
<dbReference type="InterPro" id="IPR003063">
    <property type="entry name" value="Cloacn_immnty_fam"/>
</dbReference>
<dbReference type="PRINTS" id="PR01296">
    <property type="entry name" value="CLOACNIMMNTY"/>
</dbReference>
<dbReference type="SUPFAM" id="SSF54552">
    <property type="entry name" value="Colicin E3 immunity protein"/>
    <property type="match status" value="1"/>
</dbReference>
<dbReference type="Gene3D" id="3.10.50.20">
    <property type="entry name" value="Cloacin immunity protein"/>
    <property type="match status" value="1"/>
</dbReference>
<reference evidence="1 2" key="1">
    <citation type="submission" date="2023-02" db="EMBL/GenBank/DDBJ databases">
        <title>Evolution of Hrp T3SS in non-pathogenic Pseudomonas fluorescens.</title>
        <authorList>
            <person name="Liao K."/>
            <person name="Wei H."/>
            <person name="Gu Y."/>
        </authorList>
    </citation>
    <scope>NUCLEOTIDE SEQUENCE [LARGE SCALE GENOMIC DNA]</scope>
    <source>
        <strain evidence="1 2">FP2043</strain>
    </source>
</reference>
<keyword evidence="2" id="KW-1185">Reference proteome</keyword>
<evidence type="ECO:0000313" key="2">
    <source>
        <dbReference type="Proteomes" id="UP001236748"/>
    </source>
</evidence>
<organism evidence="1 2">
    <name type="scientific">Pseudomonas lurida</name>
    <dbReference type="NCBI Taxonomy" id="244566"/>
    <lineage>
        <taxon>Bacteria</taxon>
        <taxon>Pseudomonadati</taxon>
        <taxon>Pseudomonadota</taxon>
        <taxon>Gammaproteobacteria</taxon>
        <taxon>Pseudomonadales</taxon>
        <taxon>Pseudomonadaceae</taxon>
        <taxon>Pseudomonas</taxon>
    </lineage>
</organism>
<protein>
    <submittedName>
        <fullName evidence="1">Colicin E3-like toxin immunity protein</fullName>
    </submittedName>
</protein>